<proteinExistence type="predicted"/>
<keyword evidence="2" id="KW-0472">Membrane</keyword>
<reference evidence="4 5" key="1">
    <citation type="journal article" date="2016" name="Sci. Rep.">
        <title>Metabolic traits of an uncultured archaeal lineage -MSBL1- from brine pools of the Red Sea.</title>
        <authorList>
            <person name="Mwirichia R."/>
            <person name="Alam I."/>
            <person name="Rashid M."/>
            <person name="Vinu M."/>
            <person name="Ba-Alawi W."/>
            <person name="Anthony Kamau A."/>
            <person name="Kamanda Ngugi D."/>
            <person name="Goker M."/>
            <person name="Klenk H.P."/>
            <person name="Bajic V."/>
            <person name="Stingl U."/>
        </authorList>
    </citation>
    <scope>NUCLEOTIDE SEQUENCE [LARGE SCALE GENOMIC DNA]</scope>
    <source>
        <strain evidence="4">SCGC-AAA259I09</strain>
    </source>
</reference>
<dbReference type="GO" id="GO:0000166">
    <property type="term" value="F:nucleotide binding"/>
    <property type="evidence" value="ECO:0007669"/>
    <property type="project" value="InterPro"/>
</dbReference>
<keyword evidence="5" id="KW-1185">Reference proteome</keyword>
<protein>
    <recommendedName>
        <fullName evidence="3">Helix-hairpin-helix DNA-binding motif class 1 domain-containing protein</fullName>
    </recommendedName>
</protein>
<evidence type="ECO:0000259" key="3">
    <source>
        <dbReference type="SMART" id="SM00278"/>
    </source>
</evidence>
<dbReference type="SMART" id="SM00278">
    <property type="entry name" value="HhH1"/>
    <property type="match status" value="2"/>
</dbReference>
<sequence>MSFKSDYQKELKQQKSKQIRVKNLNSDRAIGALIIIGVIIAAILYFGSLISPWWTLLSAIKVIVSIAFLVVLGIGGWIGWTMATTPSPEPIEDLDLEEDFEEEFEEEPEEVVEPVPEAESFEEIEDELISITGMTENRLESLRDAGYDTLESLREATEEELREVKGIGEKLAKDIKEKVSR</sequence>
<evidence type="ECO:0000256" key="1">
    <source>
        <dbReference type="SAM" id="MobiDB-lite"/>
    </source>
</evidence>
<dbReference type="InterPro" id="IPR010995">
    <property type="entry name" value="DNA_repair_Rad51/TF_NusA_a-hlx"/>
</dbReference>
<feature type="region of interest" description="Disordered" evidence="1">
    <location>
        <begin position="99"/>
        <end position="118"/>
    </location>
</feature>
<gene>
    <name evidence="4" type="ORF">AKJ37_03675</name>
</gene>
<name>A0A133USB9_9EURY</name>
<organism evidence="4 5">
    <name type="scientific">candidate division MSBL1 archaeon SCGC-AAA259I09</name>
    <dbReference type="NCBI Taxonomy" id="1698267"/>
    <lineage>
        <taxon>Archaea</taxon>
        <taxon>Methanobacteriati</taxon>
        <taxon>Methanobacteriota</taxon>
        <taxon>candidate division MSBL1</taxon>
    </lineage>
</organism>
<dbReference type="Pfam" id="PF14520">
    <property type="entry name" value="HHH_5"/>
    <property type="match status" value="1"/>
</dbReference>
<keyword evidence="2" id="KW-0812">Transmembrane</keyword>
<dbReference type="Gene3D" id="1.10.150.20">
    <property type="entry name" value="5' to 3' exonuclease, C-terminal subdomain"/>
    <property type="match status" value="1"/>
</dbReference>
<feature type="transmembrane region" description="Helical" evidence="2">
    <location>
        <begin position="53"/>
        <end position="78"/>
    </location>
</feature>
<keyword evidence="2" id="KW-1133">Transmembrane helix</keyword>
<evidence type="ECO:0000313" key="5">
    <source>
        <dbReference type="Proteomes" id="UP000070463"/>
    </source>
</evidence>
<dbReference type="GO" id="GO:0003677">
    <property type="term" value="F:DNA binding"/>
    <property type="evidence" value="ECO:0007669"/>
    <property type="project" value="InterPro"/>
</dbReference>
<accession>A0A133USB9</accession>
<feature type="domain" description="Helix-hairpin-helix DNA-binding motif class 1" evidence="3">
    <location>
        <begin position="159"/>
        <end position="178"/>
    </location>
</feature>
<dbReference type="Proteomes" id="UP000070463">
    <property type="component" value="Unassembled WGS sequence"/>
</dbReference>
<dbReference type="GO" id="GO:0006281">
    <property type="term" value="P:DNA repair"/>
    <property type="evidence" value="ECO:0007669"/>
    <property type="project" value="InterPro"/>
</dbReference>
<dbReference type="InterPro" id="IPR003583">
    <property type="entry name" value="Hlx-hairpin-Hlx_DNA-bd_motif"/>
</dbReference>
<feature type="domain" description="Helix-hairpin-helix DNA-binding motif class 1" evidence="3">
    <location>
        <begin position="126"/>
        <end position="145"/>
    </location>
</feature>
<dbReference type="AlphaFoldDB" id="A0A133USB9"/>
<dbReference type="EMBL" id="LHXR01000043">
    <property type="protein sequence ID" value="KXA97131.1"/>
    <property type="molecule type" value="Genomic_DNA"/>
</dbReference>
<feature type="compositionally biased region" description="Acidic residues" evidence="1">
    <location>
        <begin position="99"/>
        <end position="112"/>
    </location>
</feature>
<feature type="transmembrane region" description="Helical" evidence="2">
    <location>
        <begin position="29"/>
        <end position="47"/>
    </location>
</feature>
<dbReference type="SUPFAM" id="SSF47794">
    <property type="entry name" value="Rad51 N-terminal domain-like"/>
    <property type="match status" value="1"/>
</dbReference>
<evidence type="ECO:0000256" key="2">
    <source>
        <dbReference type="SAM" id="Phobius"/>
    </source>
</evidence>
<evidence type="ECO:0000313" key="4">
    <source>
        <dbReference type="EMBL" id="KXA97131.1"/>
    </source>
</evidence>
<comment type="caution">
    <text evidence="4">The sequence shown here is derived from an EMBL/GenBank/DDBJ whole genome shotgun (WGS) entry which is preliminary data.</text>
</comment>